<accession>A0ABP9D5F2</accession>
<dbReference type="Proteomes" id="UP001500298">
    <property type="component" value="Unassembled WGS sequence"/>
</dbReference>
<comment type="caution">
    <text evidence="1">The sequence shown here is derived from an EMBL/GenBank/DDBJ whole genome shotgun (WGS) entry which is preliminary data.</text>
</comment>
<evidence type="ECO:0000313" key="2">
    <source>
        <dbReference type="Proteomes" id="UP001500298"/>
    </source>
</evidence>
<dbReference type="InterPro" id="IPR052894">
    <property type="entry name" value="AsmA-related"/>
</dbReference>
<reference evidence="2" key="1">
    <citation type="journal article" date="2019" name="Int. J. Syst. Evol. Microbiol.">
        <title>The Global Catalogue of Microorganisms (GCM) 10K type strain sequencing project: providing services to taxonomists for standard genome sequencing and annotation.</title>
        <authorList>
            <consortium name="The Broad Institute Genomics Platform"/>
            <consortium name="The Broad Institute Genome Sequencing Center for Infectious Disease"/>
            <person name="Wu L."/>
            <person name="Ma J."/>
        </authorList>
    </citation>
    <scope>NUCLEOTIDE SEQUENCE [LARGE SCALE GENOMIC DNA]</scope>
    <source>
        <strain evidence="2">JCM 18326</strain>
    </source>
</reference>
<protein>
    <submittedName>
        <fullName evidence="1">AsmA-like C-terminal region-containing protein</fullName>
    </submittedName>
</protein>
<gene>
    <name evidence="1" type="ORF">GCM10023331_13690</name>
</gene>
<organism evidence="1 2">
    <name type="scientific">Algivirga pacifica</name>
    <dbReference type="NCBI Taxonomy" id="1162670"/>
    <lineage>
        <taxon>Bacteria</taxon>
        <taxon>Pseudomonadati</taxon>
        <taxon>Bacteroidota</taxon>
        <taxon>Cytophagia</taxon>
        <taxon>Cytophagales</taxon>
        <taxon>Flammeovirgaceae</taxon>
        <taxon>Algivirga</taxon>
    </lineage>
</organism>
<dbReference type="PANTHER" id="PTHR30441">
    <property type="entry name" value="DUF748 DOMAIN-CONTAINING PROTEIN"/>
    <property type="match status" value="1"/>
</dbReference>
<dbReference type="PANTHER" id="PTHR30441:SF8">
    <property type="entry name" value="DUF748 DOMAIN-CONTAINING PROTEIN"/>
    <property type="match status" value="1"/>
</dbReference>
<dbReference type="RefSeq" id="WP_345370368.1">
    <property type="nucleotide sequence ID" value="NZ_BAABJX010000021.1"/>
</dbReference>
<proteinExistence type="predicted"/>
<name>A0ABP9D5F2_9BACT</name>
<evidence type="ECO:0000313" key="1">
    <source>
        <dbReference type="EMBL" id="GAA4829677.1"/>
    </source>
</evidence>
<keyword evidence="2" id="KW-1185">Reference proteome</keyword>
<dbReference type="EMBL" id="BAABJX010000021">
    <property type="protein sequence ID" value="GAA4829677.1"/>
    <property type="molecule type" value="Genomic_DNA"/>
</dbReference>
<sequence>MKKILITLLVIIGLFIGALAAIPFFFKDKIAAAVQEQIDATLNAKVHFSTDNLSLSMFTHFPDVTADIYEFAISGKGVFEKDTLMYVKDFSLTLDVASVFSGEQIEIKAVDLIEPKINVLVLADSSANYDIVKETGEEEVVEEEATGETPVIKIHGWSITDGELFYSDATFPMEVSLKGLNHQGSGNFEQAVFDMVTKTEIASMSINYDGIQCMSEAKGIAEVTMGMNLDSMKFTFKDNYAKVNDFTAYAEGWLAMPENDIPMDIRFHSKDNNFKSLLSLVPGMYQNHFDELKAKGDFHFDGRIHGAMTETLIPQFDIQLHLKDGFFQYEGLPSAVEKVGVDLVLKNTDGITDHTLVDMSKFHLEVENNPVHGSFRFSNMDKYELALNGKIDLETVQHIYPLDSTTLKGVIDSQLKVEGLLSDETNVSVKANGAMGINDLYFQNNDLPQGFGIAAAKVKLTPEKVQLENYQGTLGKSDMNVTGSIYNYMGFALKDEVLKGNLTYQGKVLDLNEWMSEEEEEVVAEETPTDTTAMEIVAIPQNLDLTFDAKINKVLFTDVPMDNLVGKMTVKDGIVKLNKVSMNTLGGRVTTSGAYDTKNPEDPRFDFNFDASQLAFGEAYKNVSTIQKYAPIAENMQGDFSTGMRLSGKINPDFSPDLNSIVGGGLLKVTKAAIKDVQTLNTISSLAKVKELKDPEVKGIAANFHIEDGKLLVDPFSFTMGGIPTNVSGYNTLEGQLDYLVKMDVSKTSMSKLGITKADFKVSGNYDDPKVTPMMSKAAQEKVDKVKEEATKEVKDATKSVVDDVKKGDIDGAKKKVEENKEKGKKLINNLWKKK</sequence>